<keyword evidence="1" id="KW-0472">Membrane</keyword>
<sequence>MATSSAATAVRRLATKLAPSSTITVSGTRQFHASGPKHYGDEYIHAEHMYDIQGMKNRKLKVFLGTFGALAIGIMVPIWAVQYQRKKQGGV</sequence>
<dbReference type="EMBL" id="OZ019907">
    <property type="protein sequence ID" value="CAK9205510.1"/>
    <property type="molecule type" value="Genomic_DNA"/>
</dbReference>
<feature type="transmembrane region" description="Helical" evidence="1">
    <location>
        <begin position="62"/>
        <end position="81"/>
    </location>
</feature>
<organism evidence="2 3">
    <name type="scientific">Sphagnum troendelagicum</name>
    <dbReference type="NCBI Taxonomy" id="128251"/>
    <lineage>
        <taxon>Eukaryota</taxon>
        <taxon>Viridiplantae</taxon>
        <taxon>Streptophyta</taxon>
        <taxon>Embryophyta</taxon>
        <taxon>Bryophyta</taxon>
        <taxon>Sphagnophytina</taxon>
        <taxon>Sphagnopsida</taxon>
        <taxon>Sphagnales</taxon>
        <taxon>Sphagnaceae</taxon>
        <taxon>Sphagnum</taxon>
    </lineage>
</organism>
<keyword evidence="1" id="KW-0812">Transmembrane</keyword>
<evidence type="ECO:0000313" key="2">
    <source>
        <dbReference type="EMBL" id="CAK9205510.1"/>
    </source>
</evidence>
<proteinExistence type="predicted"/>
<keyword evidence="3" id="KW-1185">Reference proteome</keyword>
<dbReference type="PANTHER" id="PTHR36003">
    <property type="entry name" value="TONB-DEPENDENT HEME RECEPTOR A"/>
    <property type="match status" value="1"/>
</dbReference>
<accession>A0ABP0TUL8</accession>
<evidence type="ECO:0000256" key="1">
    <source>
        <dbReference type="SAM" id="Phobius"/>
    </source>
</evidence>
<name>A0ABP0TUL8_9BRYO</name>
<dbReference type="Proteomes" id="UP001497512">
    <property type="component" value="Chromosome 15"/>
</dbReference>
<reference evidence="2" key="1">
    <citation type="submission" date="2024-02" db="EMBL/GenBank/DDBJ databases">
        <authorList>
            <consortium name="ELIXIR-Norway"/>
            <consortium name="Elixir Norway"/>
        </authorList>
    </citation>
    <scope>NUCLEOTIDE SEQUENCE</scope>
</reference>
<gene>
    <name evidence="2" type="ORF">CSSPTR1EN2_LOCUS7884</name>
</gene>
<dbReference type="PANTHER" id="PTHR36003:SF5">
    <property type="entry name" value="TONB-DEPENDENT HEME RECEPTOR A"/>
    <property type="match status" value="1"/>
</dbReference>
<evidence type="ECO:0000313" key="3">
    <source>
        <dbReference type="Proteomes" id="UP001497512"/>
    </source>
</evidence>
<keyword evidence="1" id="KW-1133">Transmembrane helix</keyword>
<protein>
    <submittedName>
        <fullName evidence="2">Uncharacterized protein</fullName>
    </submittedName>
</protein>